<dbReference type="PANTHER" id="PTHR16469:SF27">
    <property type="entry name" value="UBIQUITIN-ASSOCIATED AND SH3 DOMAIN-CONTAINING BA-RELATED"/>
    <property type="match status" value="1"/>
</dbReference>
<keyword evidence="2" id="KW-1185">Reference proteome</keyword>
<dbReference type="InterPro" id="IPR051710">
    <property type="entry name" value="Phosphatase_SH3-domain"/>
</dbReference>
<dbReference type="SUPFAM" id="SSF53254">
    <property type="entry name" value="Phosphoglycerate mutase-like"/>
    <property type="match status" value="1"/>
</dbReference>
<dbReference type="Gene3D" id="3.40.50.1240">
    <property type="entry name" value="Phosphoglycerate mutase-like"/>
    <property type="match status" value="1"/>
</dbReference>
<gene>
    <name evidence="1" type="ORF">SEMRO_21_G014630.1</name>
</gene>
<proteinExistence type="predicted"/>
<evidence type="ECO:0000313" key="2">
    <source>
        <dbReference type="Proteomes" id="UP001153069"/>
    </source>
</evidence>
<dbReference type="OrthoDB" id="54766at2759"/>
<dbReference type="InterPro" id="IPR013078">
    <property type="entry name" value="His_Pase_superF_clade-1"/>
</dbReference>
<evidence type="ECO:0000313" key="1">
    <source>
        <dbReference type="EMBL" id="CAB9497516.1"/>
    </source>
</evidence>
<name>A0A9N8H1Q6_9STRA</name>
<dbReference type="Pfam" id="PF00300">
    <property type="entry name" value="His_Phos_1"/>
    <property type="match status" value="1"/>
</dbReference>
<reference evidence="1" key="1">
    <citation type="submission" date="2020-06" db="EMBL/GenBank/DDBJ databases">
        <authorList>
            <consortium name="Plant Systems Biology data submission"/>
        </authorList>
    </citation>
    <scope>NUCLEOTIDE SEQUENCE</scope>
    <source>
        <strain evidence="1">D6</strain>
    </source>
</reference>
<dbReference type="CDD" id="cd07067">
    <property type="entry name" value="HP_PGM_like"/>
    <property type="match status" value="1"/>
</dbReference>
<dbReference type="EMBL" id="CAICTM010000021">
    <property type="protein sequence ID" value="CAB9497516.1"/>
    <property type="molecule type" value="Genomic_DNA"/>
</dbReference>
<sequence>MNPSTAGTTPSNGNNDVRTIRVILLRHGEREDEAEDYDKHQRSRRDRIDPFLTAFGHRQALNAWKQILRALQEVSDDDTKPMLLATSPLRRCIGTAMMVAAAQAQTESTLQFVLPSQQATGTQDAKNPIPLLVMNGLGDCAAQMQHMGGIGKVIQAGWLDCAASPSNDCNSNNDTPIKTCLTRMAKAAATVAQAEAVKDQSKQNHDEIHTSVPLQFWRESTYYTKARTKPLQGLAPLTHPKSLAEHAATTIGASANPSTDDPTTMQRNAPYFDERCAQALERAVWRTVHSGLDTCVLVTHREAIRFVEGYWASQSQQQVGHCGAKHRNISRQNMSATKLYCCVGIYSVSVDMTTHRVLGWQAKGVVPYQTLQSSHLQL</sequence>
<organism evidence="1 2">
    <name type="scientific">Seminavis robusta</name>
    <dbReference type="NCBI Taxonomy" id="568900"/>
    <lineage>
        <taxon>Eukaryota</taxon>
        <taxon>Sar</taxon>
        <taxon>Stramenopiles</taxon>
        <taxon>Ochrophyta</taxon>
        <taxon>Bacillariophyta</taxon>
        <taxon>Bacillariophyceae</taxon>
        <taxon>Bacillariophycidae</taxon>
        <taxon>Naviculales</taxon>
        <taxon>Naviculaceae</taxon>
        <taxon>Seminavis</taxon>
    </lineage>
</organism>
<dbReference type="Proteomes" id="UP001153069">
    <property type="component" value="Unassembled WGS sequence"/>
</dbReference>
<comment type="caution">
    <text evidence="1">The sequence shown here is derived from an EMBL/GenBank/DDBJ whole genome shotgun (WGS) entry which is preliminary data.</text>
</comment>
<accession>A0A9N8H1Q6</accession>
<dbReference type="SMART" id="SM00855">
    <property type="entry name" value="PGAM"/>
    <property type="match status" value="1"/>
</dbReference>
<protein>
    <recommendedName>
        <fullName evidence="3">Phosphoglycerate mutase</fullName>
    </recommendedName>
</protein>
<dbReference type="InterPro" id="IPR029033">
    <property type="entry name" value="His_PPase_superfam"/>
</dbReference>
<evidence type="ECO:0008006" key="3">
    <source>
        <dbReference type="Google" id="ProtNLM"/>
    </source>
</evidence>
<dbReference type="PANTHER" id="PTHR16469">
    <property type="entry name" value="UBIQUITIN-ASSOCIATED AND SH3 DOMAIN-CONTAINING BA-RELATED"/>
    <property type="match status" value="1"/>
</dbReference>
<dbReference type="AlphaFoldDB" id="A0A9N8H1Q6"/>